<evidence type="ECO:0000313" key="2">
    <source>
        <dbReference type="Proteomes" id="UP000008370"/>
    </source>
</evidence>
<dbReference type="OrthoDB" id="2521594at2759"/>
<dbReference type="Gene3D" id="1.10.510.10">
    <property type="entry name" value="Transferase(Phosphotransferase) domain 1"/>
    <property type="match status" value="1"/>
</dbReference>
<protein>
    <recommendedName>
        <fullName evidence="3">Protein kinase domain-containing protein</fullName>
    </recommendedName>
</protein>
<dbReference type="HOGENOM" id="CLU_075124_0_0_1"/>
<accession>K5USN6</accession>
<evidence type="ECO:0008006" key="3">
    <source>
        <dbReference type="Google" id="ProtNLM"/>
    </source>
</evidence>
<sequence length="306" mass="35076">MEPPLYNLVPEPLDTAEHDTPELLAHARSIAERTKSNLFCSMYGTNPLNIADPSLLITWFPWHKYSAPQPLPEVTMSEKLHVCEQLNATGNPLLFLVEHGGQKMLLKVYHKFPDRDALQDDENDDGEEDTWGRYTRKPDLRVLFQRECNAYAHLLHFGVCKRGTVPHCYGWATLSSRDVGKLVALPLVSDVVRALSSEERPPKDILIEYFANAERLSYRNITSEIAQVALRALHAINAANVIHGDVHRRNILLLPDKRVIWIDFDCSSCVSSGHLMRQDFLRELRDAWSYMYEELVSGMNRILDWI</sequence>
<gene>
    <name evidence="1" type="ORF">PHACADRAFT_147234</name>
</gene>
<reference evidence="1 2" key="1">
    <citation type="journal article" date="2012" name="BMC Genomics">
        <title>Comparative genomics of the white-rot fungi, Phanerochaete carnosa and P. chrysosporium, to elucidate the genetic basis of the distinct wood types they colonize.</title>
        <authorList>
            <person name="Suzuki H."/>
            <person name="MacDonald J."/>
            <person name="Syed K."/>
            <person name="Salamov A."/>
            <person name="Hori C."/>
            <person name="Aerts A."/>
            <person name="Henrissat B."/>
            <person name="Wiebenga A."/>
            <person name="vanKuyk P.A."/>
            <person name="Barry K."/>
            <person name="Lindquist E."/>
            <person name="LaButti K."/>
            <person name="Lapidus A."/>
            <person name="Lucas S."/>
            <person name="Coutinho P."/>
            <person name="Gong Y."/>
            <person name="Samejima M."/>
            <person name="Mahadevan R."/>
            <person name="Abou-Zaid M."/>
            <person name="de Vries R.P."/>
            <person name="Igarashi K."/>
            <person name="Yadav J.S."/>
            <person name="Grigoriev I.V."/>
            <person name="Master E.R."/>
        </authorList>
    </citation>
    <scope>NUCLEOTIDE SEQUENCE [LARGE SCALE GENOMIC DNA]</scope>
    <source>
        <strain evidence="1 2">HHB-10118-sp</strain>
    </source>
</reference>
<keyword evidence="2" id="KW-1185">Reference proteome</keyword>
<dbReference type="InterPro" id="IPR052396">
    <property type="entry name" value="Meiotic_Drive_Suppr_Kinase"/>
</dbReference>
<dbReference type="GeneID" id="18908718"/>
<dbReference type="RefSeq" id="XP_007397653.1">
    <property type="nucleotide sequence ID" value="XM_007397591.1"/>
</dbReference>
<dbReference type="Proteomes" id="UP000008370">
    <property type="component" value="Unassembled WGS sequence"/>
</dbReference>
<dbReference type="PANTHER" id="PTHR37171">
    <property type="entry name" value="SERINE/THREONINE-PROTEIN KINASE YRZF-RELATED"/>
    <property type="match status" value="1"/>
</dbReference>
<evidence type="ECO:0000313" key="1">
    <source>
        <dbReference type="EMBL" id="EKM52936.1"/>
    </source>
</evidence>
<dbReference type="PANTHER" id="PTHR37171:SF1">
    <property type="entry name" value="SERINE_THREONINE-PROTEIN KINASE YRZF-RELATED"/>
    <property type="match status" value="1"/>
</dbReference>
<dbReference type="EMBL" id="JH930474">
    <property type="protein sequence ID" value="EKM52936.1"/>
    <property type="molecule type" value="Genomic_DNA"/>
</dbReference>
<dbReference type="InterPro" id="IPR011009">
    <property type="entry name" value="Kinase-like_dom_sf"/>
</dbReference>
<dbReference type="AlphaFoldDB" id="K5USN6"/>
<proteinExistence type="predicted"/>
<organism evidence="1 2">
    <name type="scientific">Phanerochaete carnosa (strain HHB-10118-sp)</name>
    <name type="common">White-rot fungus</name>
    <name type="synonym">Peniophora carnosa</name>
    <dbReference type="NCBI Taxonomy" id="650164"/>
    <lineage>
        <taxon>Eukaryota</taxon>
        <taxon>Fungi</taxon>
        <taxon>Dikarya</taxon>
        <taxon>Basidiomycota</taxon>
        <taxon>Agaricomycotina</taxon>
        <taxon>Agaricomycetes</taxon>
        <taxon>Polyporales</taxon>
        <taxon>Phanerochaetaceae</taxon>
        <taxon>Phanerochaete</taxon>
    </lineage>
</organism>
<dbReference type="InParanoid" id="K5USN6"/>
<dbReference type="SUPFAM" id="SSF56112">
    <property type="entry name" value="Protein kinase-like (PK-like)"/>
    <property type="match status" value="1"/>
</dbReference>
<name>K5USN6_PHACS</name>
<dbReference type="KEGG" id="pco:PHACADRAFT_147234"/>